<gene>
    <name evidence="1" type="ORF">KIK155_LOCUS21970</name>
    <name evidence="2" type="ORF">TOA249_LOCUS21005</name>
</gene>
<evidence type="ECO:0000313" key="1">
    <source>
        <dbReference type="EMBL" id="CAF3622036.1"/>
    </source>
</evidence>
<accession>A0A818PJA8</accession>
<protein>
    <submittedName>
        <fullName evidence="1">Uncharacterized protein</fullName>
    </submittedName>
</protein>
<dbReference type="AlphaFoldDB" id="A0A818PJA8"/>
<reference evidence="1" key="1">
    <citation type="submission" date="2021-02" db="EMBL/GenBank/DDBJ databases">
        <authorList>
            <person name="Nowell W R."/>
        </authorList>
    </citation>
    <scope>NUCLEOTIDE SEQUENCE</scope>
</reference>
<dbReference type="Proteomes" id="UP000663865">
    <property type="component" value="Unassembled WGS sequence"/>
</dbReference>
<dbReference type="EMBL" id="CAJNYV010003923">
    <property type="protein sequence ID" value="CAF3622036.1"/>
    <property type="molecule type" value="Genomic_DNA"/>
</dbReference>
<evidence type="ECO:0000313" key="3">
    <source>
        <dbReference type="Proteomes" id="UP000663865"/>
    </source>
</evidence>
<sequence length="265" mass="30069">MPCSKIGIAYETFVVTHVDFHQVCSSTFVKQIWINSIILQNPVVSSTIYDIRYYLKFFWEFIAGFCSVSNSTWVDAVTSFSALRIVSPMAIDKQNLRIQAQIILDSSILTAQVVLTRHLLAIRRTTTENQFVSGLNANVYLSYSSPDLNNTNIPKMWPRVYNNCSCLNYRDCPHSILINNSHQQSVTIPGMIGDCFIGDATLASTLESYYNSACFSLLHKESSKNVSLLLNSSSNHFLTNSTIQMFFNETMIDSWSTEIMFESFY</sequence>
<evidence type="ECO:0000313" key="2">
    <source>
        <dbReference type="EMBL" id="CAF4760773.1"/>
    </source>
</evidence>
<comment type="caution">
    <text evidence="1">The sequence shown here is derived from an EMBL/GenBank/DDBJ whole genome shotgun (WGS) entry which is preliminary data.</text>
</comment>
<proteinExistence type="predicted"/>
<organism evidence="1 3">
    <name type="scientific">Rotaria socialis</name>
    <dbReference type="NCBI Taxonomy" id="392032"/>
    <lineage>
        <taxon>Eukaryota</taxon>
        <taxon>Metazoa</taxon>
        <taxon>Spiralia</taxon>
        <taxon>Gnathifera</taxon>
        <taxon>Rotifera</taxon>
        <taxon>Eurotatoria</taxon>
        <taxon>Bdelloidea</taxon>
        <taxon>Philodinida</taxon>
        <taxon>Philodinidae</taxon>
        <taxon>Rotaria</taxon>
    </lineage>
</organism>
<dbReference type="Proteomes" id="UP000663838">
    <property type="component" value="Unassembled WGS sequence"/>
</dbReference>
<dbReference type="EMBL" id="CAJOBS010001773">
    <property type="protein sequence ID" value="CAF4760773.1"/>
    <property type="molecule type" value="Genomic_DNA"/>
</dbReference>
<name>A0A818PJA8_9BILA</name>